<dbReference type="NCBIfam" id="TIGR00254">
    <property type="entry name" value="GGDEF"/>
    <property type="match status" value="1"/>
</dbReference>
<proteinExistence type="predicted"/>
<dbReference type="EMBL" id="JABSOD010000021">
    <property type="protein sequence ID" value="NRQ44092.1"/>
    <property type="molecule type" value="Genomic_DNA"/>
</dbReference>
<evidence type="ECO:0000256" key="4">
    <source>
        <dbReference type="SAM" id="Phobius"/>
    </source>
</evidence>
<dbReference type="Proteomes" id="UP000523161">
    <property type="component" value="Unassembled WGS sequence"/>
</dbReference>
<dbReference type="AlphaFoldDB" id="A0A7Y5AT57"/>
<dbReference type="FunFam" id="3.30.70.270:FF:000001">
    <property type="entry name" value="Diguanylate cyclase domain protein"/>
    <property type="match status" value="1"/>
</dbReference>
<keyword evidence="4" id="KW-1133">Transmembrane helix</keyword>
<feature type="domain" description="GGDEF" evidence="6">
    <location>
        <begin position="494"/>
        <end position="625"/>
    </location>
</feature>
<sequence length="625" mass="70782">MSLNKIIFSAVLLLSCVVKAAPEQFDQLVQQIESGQRYFFSLADYQTALTDLEAALPPNDITRQHRLDRLRCQLGYTDKPAAGIAYSDSKIQQAEQRNDQAALADYYVCRYYLFSQAGDTNLATQSAQQAHDAATASENPLSIAISLTLLGNLASYTGNYADAMEHYVTAYQLQRGLGYKPYISDLVLSIAATYRRMGLYQDALNYIEQAEQKFTSADEQFRHALIMHEKAYSYAELGQYEQALALFEQSMLVYQQLQEPLWQTYTKVNLVWIRNLLQQYPQALALAIEAKAELATLNAPDLSTLESYKGLLAMYQGEALHALNRTQEALQSFDESQQYLIKENNPRYMLMLYAARAPAEAALGNYRQAYDLLTRYIKLNKTQQKLAKEHQSNILRFQFDSARQQEWHNQLTAEKQMMQQHVSTLQLAQRWQYAALSLIALLLLILFSFAISLKRRNHRLHRLAMTDELTNIANRRRIMMQAEQERVKAIDTTEPLSFLILDLDHFKQVNDRFGHDVGDTVLQQMCMTVSAMLRQQDHFGRTGGEEFLIVLPDTGLEPALVIAERLRLAIAAISFADGPAALNITCSIGVSEYQPDEALNVSLARADDALYKAKADGRNKVVAAD</sequence>
<evidence type="ECO:0000256" key="3">
    <source>
        <dbReference type="ARBA" id="ARBA00034247"/>
    </source>
</evidence>
<feature type="chain" id="PRO_5030610634" description="diguanylate cyclase" evidence="5">
    <location>
        <begin position="21"/>
        <end position="625"/>
    </location>
</feature>
<evidence type="ECO:0000256" key="1">
    <source>
        <dbReference type="ARBA" id="ARBA00001946"/>
    </source>
</evidence>
<dbReference type="InterPro" id="IPR050469">
    <property type="entry name" value="Diguanylate_Cyclase"/>
</dbReference>
<organism evidence="7 8">
    <name type="scientific">Rheinheimera lutimaris</name>
    <dbReference type="NCBI Taxonomy" id="2740584"/>
    <lineage>
        <taxon>Bacteria</taxon>
        <taxon>Pseudomonadati</taxon>
        <taxon>Pseudomonadota</taxon>
        <taxon>Gammaproteobacteria</taxon>
        <taxon>Chromatiales</taxon>
        <taxon>Chromatiaceae</taxon>
        <taxon>Rheinheimera</taxon>
    </lineage>
</organism>
<dbReference type="SUPFAM" id="SSF55073">
    <property type="entry name" value="Nucleotide cyclase"/>
    <property type="match status" value="1"/>
</dbReference>
<dbReference type="InterPro" id="IPR043128">
    <property type="entry name" value="Rev_trsase/Diguanyl_cyclase"/>
</dbReference>
<dbReference type="GO" id="GO:0052621">
    <property type="term" value="F:diguanylate cyclase activity"/>
    <property type="evidence" value="ECO:0007669"/>
    <property type="project" value="UniProtKB-EC"/>
</dbReference>
<dbReference type="InterPro" id="IPR011990">
    <property type="entry name" value="TPR-like_helical_dom_sf"/>
</dbReference>
<dbReference type="Gene3D" id="3.30.70.270">
    <property type="match status" value="1"/>
</dbReference>
<dbReference type="SUPFAM" id="SSF48452">
    <property type="entry name" value="TPR-like"/>
    <property type="match status" value="2"/>
</dbReference>
<protein>
    <recommendedName>
        <fullName evidence="2">diguanylate cyclase</fullName>
        <ecNumber evidence="2">2.7.7.65</ecNumber>
    </recommendedName>
</protein>
<dbReference type="PANTHER" id="PTHR45138">
    <property type="entry name" value="REGULATORY COMPONENTS OF SENSORY TRANSDUCTION SYSTEM"/>
    <property type="match status" value="1"/>
</dbReference>
<keyword evidence="8" id="KW-1185">Reference proteome</keyword>
<dbReference type="InterPro" id="IPR019734">
    <property type="entry name" value="TPR_rpt"/>
</dbReference>
<evidence type="ECO:0000256" key="5">
    <source>
        <dbReference type="SAM" id="SignalP"/>
    </source>
</evidence>
<name>A0A7Y5AT57_9GAMM</name>
<evidence type="ECO:0000313" key="7">
    <source>
        <dbReference type="EMBL" id="NRQ44092.1"/>
    </source>
</evidence>
<comment type="cofactor">
    <cofactor evidence="1">
        <name>Mg(2+)</name>
        <dbReference type="ChEBI" id="CHEBI:18420"/>
    </cofactor>
</comment>
<feature type="transmembrane region" description="Helical" evidence="4">
    <location>
        <begin position="431"/>
        <end position="453"/>
    </location>
</feature>
<evidence type="ECO:0000313" key="8">
    <source>
        <dbReference type="Proteomes" id="UP000523161"/>
    </source>
</evidence>
<dbReference type="RefSeq" id="WP_173502321.1">
    <property type="nucleotide sequence ID" value="NZ_JABSOD010000021.1"/>
</dbReference>
<dbReference type="SMART" id="SM00267">
    <property type="entry name" value="GGDEF"/>
    <property type="match status" value="1"/>
</dbReference>
<evidence type="ECO:0000259" key="6">
    <source>
        <dbReference type="PROSITE" id="PS50887"/>
    </source>
</evidence>
<evidence type="ECO:0000256" key="2">
    <source>
        <dbReference type="ARBA" id="ARBA00012528"/>
    </source>
</evidence>
<dbReference type="InterPro" id="IPR000160">
    <property type="entry name" value="GGDEF_dom"/>
</dbReference>
<dbReference type="CDD" id="cd01949">
    <property type="entry name" value="GGDEF"/>
    <property type="match status" value="1"/>
</dbReference>
<feature type="signal peptide" evidence="5">
    <location>
        <begin position="1"/>
        <end position="20"/>
    </location>
</feature>
<dbReference type="Pfam" id="PF13374">
    <property type="entry name" value="TPR_10"/>
    <property type="match status" value="1"/>
</dbReference>
<gene>
    <name evidence="7" type="ORF">HRH59_16225</name>
</gene>
<dbReference type="Gene3D" id="1.25.40.10">
    <property type="entry name" value="Tetratricopeptide repeat domain"/>
    <property type="match status" value="2"/>
</dbReference>
<dbReference type="InterPro" id="IPR029787">
    <property type="entry name" value="Nucleotide_cyclase"/>
</dbReference>
<keyword evidence="4" id="KW-0472">Membrane</keyword>
<dbReference type="Pfam" id="PF00990">
    <property type="entry name" value="GGDEF"/>
    <property type="match status" value="1"/>
</dbReference>
<comment type="caution">
    <text evidence="7">The sequence shown here is derived from an EMBL/GenBank/DDBJ whole genome shotgun (WGS) entry which is preliminary data.</text>
</comment>
<keyword evidence="4" id="KW-0812">Transmembrane</keyword>
<dbReference type="SMART" id="SM00028">
    <property type="entry name" value="TPR"/>
    <property type="match status" value="5"/>
</dbReference>
<keyword evidence="5" id="KW-0732">Signal</keyword>
<accession>A0A7Y5AT57</accession>
<reference evidence="7 8" key="1">
    <citation type="submission" date="2020-06" db="EMBL/GenBank/DDBJ databases">
        <title>Rheinheimera sp. nov., a marine bacterium isolated from coastal.</title>
        <authorList>
            <person name="Yu Q."/>
            <person name="Qi Y."/>
            <person name="Pu J."/>
        </authorList>
    </citation>
    <scope>NUCLEOTIDE SEQUENCE [LARGE SCALE GENOMIC DNA]</scope>
    <source>
        <strain evidence="7 8">YQF-2</strain>
    </source>
</reference>
<dbReference type="PROSITE" id="PS51257">
    <property type="entry name" value="PROKAR_LIPOPROTEIN"/>
    <property type="match status" value="1"/>
</dbReference>
<dbReference type="PROSITE" id="PS50887">
    <property type="entry name" value="GGDEF"/>
    <property type="match status" value="1"/>
</dbReference>
<comment type="catalytic activity">
    <reaction evidence="3">
        <text>2 GTP = 3',3'-c-di-GMP + 2 diphosphate</text>
        <dbReference type="Rhea" id="RHEA:24898"/>
        <dbReference type="ChEBI" id="CHEBI:33019"/>
        <dbReference type="ChEBI" id="CHEBI:37565"/>
        <dbReference type="ChEBI" id="CHEBI:58805"/>
        <dbReference type="EC" id="2.7.7.65"/>
    </reaction>
</comment>
<dbReference type="PANTHER" id="PTHR45138:SF9">
    <property type="entry name" value="DIGUANYLATE CYCLASE DGCM-RELATED"/>
    <property type="match status" value="1"/>
</dbReference>
<dbReference type="EC" id="2.7.7.65" evidence="2"/>